<dbReference type="InterPro" id="IPR029058">
    <property type="entry name" value="AB_hydrolase_fold"/>
</dbReference>
<dbReference type="PANTHER" id="PTHR43037">
    <property type="entry name" value="UNNAMED PRODUCT-RELATED"/>
    <property type="match status" value="1"/>
</dbReference>
<evidence type="ECO:0000256" key="1">
    <source>
        <dbReference type="ARBA" id="ARBA00022729"/>
    </source>
</evidence>
<dbReference type="Proteomes" id="UP000249464">
    <property type="component" value="Unassembled WGS sequence"/>
</dbReference>
<dbReference type="Gene3D" id="3.40.50.1820">
    <property type="entry name" value="alpha/beta hydrolase"/>
    <property type="match status" value="1"/>
</dbReference>
<dbReference type="EMBL" id="FQNC01000042">
    <property type="protein sequence ID" value="SGY39989.1"/>
    <property type="molecule type" value="Genomic_DNA"/>
</dbReference>
<keyword evidence="3" id="KW-1185">Reference proteome</keyword>
<evidence type="ECO:0000313" key="2">
    <source>
        <dbReference type="EMBL" id="SGY39989.1"/>
    </source>
</evidence>
<proteinExistence type="predicted"/>
<sequence length="774" mass="85360">MRLPPWTACSSGNSSRRLATGKWRLDAEEQREEIVVRGQRTTVPSLVRGWIMGDVVGVEVSNLQSDKVTIKQVRLEGGGDEIVAFLSQPFTITPGQTRLVAIHLRQKRAIRKLTSQTSHEVQLNFITTTSLSKGARHSGTITFPIVNSSPSNPAVITSTYLSNSGAPTYASFRPPRATLTCSPIVLLALHGAGVDPATAPEWAPSIKPRQEEWIVFPLGLTEWGYDWHGPSLHDSFSAVQHLKSHLKGKWAKAHGLLEDVTSCEVKKLVVLGHSNGGQGAWYLISRYPDLVAGGVPAAGYVKIQDYVPYHLSVGHHYRDPSLTGVSAFAAGTQLQSILADHCQGIQILISSLASFDNDLYASNLVGLDILARHGVRLSLLTEIDRPFLQSIDDNVPVQHSRQYVTTVREWATSSYANGSQIQMSEVPETSHWWDSVFREDKTQHFIDELVESGKTIARNSDRLRERDKDQIEFTLATANPHETGSKHGFLIKELETPGRLSRIHVKLWTSETGLKMSQIETTNVYAFSIGPSPFPLRQIAQLSINVQPSIDLSTTEAPGVYRHFVQSSHDRTFSQTQTPPLARPYGPLLSILTTPRPLRIVIGTQGSSSRTEHLRSIARRLASDAYLYGRVDSIIQDDVPFLEKEHIVGESNVVLLGDSFSNSVTNKWGKDGRVPVTFLSPSAIKVHDRVFQAKHQGIIYLAAHPFCSSCLTLVLSGTDSLGLERACRFFPFRTGVSLPEWVVSSGAEDGQKGGIEAAGFWGRDWGWSESMSFL</sequence>
<dbReference type="STRING" id="796604.A0A2X0M1B4"/>
<keyword evidence="1" id="KW-0732">Signal</keyword>
<dbReference type="InterPro" id="IPR050955">
    <property type="entry name" value="Plant_Biomass_Hydrol_Est"/>
</dbReference>
<accession>A0A2X0M1B4</accession>
<dbReference type="SUPFAM" id="SSF53474">
    <property type="entry name" value="alpha/beta-Hydrolases"/>
    <property type="match status" value="1"/>
</dbReference>
<organism evidence="2 3">
    <name type="scientific">Microbotryum silenes-dioicae</name>
    <dbReference type="NCBI Taxonomy" id="796604"/>
    <lineage>
        <taxon>Eukaryota</taxon>
        <taxon>Fungi</taxon>
        <taxon>Dikarya</taxon>
        <taxon>Basidiomycota</taxon>
        <taxon>Pucciniomycotina</taxon>
        <taxon>Microbotryomycetes</taxon>
        <taxon>Microbotryales</taxon>
        <taxon>Microbotryaceae</taxon>
        <taxon>Microbotryum</taxon>
    </lineage>
</organism>
<gene>
    <name evidence="2" type="primary">BQ5605_C003g02305</name>
    <name evidence="2" type="ORF">BQ5605_C003G02305</name>
</gene>
<evidence type="ECO:0000313" key="3">
    <source>
        <dbReference type="Proteomes" id="UP000249464"/>
    </source>
</evidence>
<reference evidence="2 3" key="1">
    <citation type="submission" date="2016-11" db="EMBL/GenBank/DDBJ databases">
        <authorList>
            <person name="Jaros S."/>
            <person name="Januszkiewicz K."/>
            <person name="Wedrychowicz H."/>
        </authorList>
    </citation>
    <scope>NUCLEOTIDE SEQUENCE [LARGE SCALE GENOMIC DNA]</scope>
</reference>
<protein>
    <submittedName>
        <fullName evidence="2">BQ5605_C003g02305 protein</fullName>
    </submittedName>
</protein>
<dbReference type="PANTHER" id="PTHR43037:SF4">
    <property type="entry name" value="PEPTIDASE S9 PROLYL OLIGOPEPTIDASE CATALYTIC DOMAIN-CONTAINING PROTEIN"/>
    <property type="match status" value="1"/>
</dbReference>
<name>A0A2X0M1B4_9BASI</name>
<dbReference type="AlphaFoldDB" id="A0A2X0M1B4"/>